<keyword evidence="3" id="KW-1185">Reference proteome</keyword>
<sequence>MYRFWVCFIQSFSSAWVTKPSRSRSIRSTIFLPGRSWLSSGVSWSKVLACSLPRKASWSYWKPWRSSCGWSLSSCPWCTRSRFSGGGLASPSPSPSPRPRPRPSTSSPRPAAGPRAMKQLGERGTQRATG</sequence>
<name>A0A452I2L6_9SAUR</name>
<protein>
    <submittedName>
        <fullName evidence="2">Uncharacterized protein</fullName>
    </submittedName>
</protein>
<reference evidence="2" key="2">
    <citation type="submission" date="2025-08" db="UniProtKB">
        <authorList>
            <consortium name="Ensembl"/>
        </authorList>
    </citation>
    <scope>IDENTIFICATION</scope>
</reference>
<reference evidence="2" key="3">
    <citation type="submission" date="2025-09" db="UniProtKB">
        <authorList>
            <consortium name="Ensembl"/>
        </authorList>
    </citation>
    <scope>IDENTIFICATION</scope>
</reference>
<feature type="compositionally biased region" description="Low complexity" evidence="1">
    <location>
        <begin position="103"/>
        <end position="116"/>
    </location>
</feature>
<feature type="region of interest" description="Disordered" evidence="1">
    <location>
        <begin position="84"/>
        <end position="130"/>
    </location>
</feature>
<accession>A0A452I2L6</accession>
<evidence type="ECO:0000256" key="1">
    <source>
        <dbReference type="SAM" id="MobiDB-lite"/>
    </source>
</evidence>
<dbReference type="Ensembl" id="ENSGAGT00000024743.1">
    <property type="protein sequence ID" value="ENSGAGP00000021720.1"/>
    <property type="gene ID" value="ENSGAGG00000015940.1"/>
</dbReference>
<feature type="compositionally biased region" description="Basic and acidic residues" evidence="1">
    <location>
        <begin position="120"/>
        <end position="130"/>
    </location>
</feature>
<evidence type="ECO:0000313" key="3">
    <source>
        <dbReference type="Proteomes" id="UP000291020"/>
    </source>
</evidence>
<dbReference type="AlphaFoldDB" id="A0A452I2L6"/>
<organism evidence="2 3">
    <name type="scientific">Gopherus agassizii</name>
    <name type="common">Agassiz's desert tortoise</name>
    <dbReference type="NCBI Taxonomy" id="38772"/>
    <lineage>
        <taxon>Eukaryota</taxon>
        <taxon>Metazoa</taxon>
        <taxon>Chordata</taxon>
        <taxon>Craniata</taxon>
        <taxon>Vertebrata</taxon>
        <taxon>Euteleostomi</taxon>
        <taxon>Archelosauria</taxon>
        <taxon>Testudinata</taxon>
        <taxon>Testudines</taxon>
        <taxon>Cryptodira</taxon>
        <taxon>Durocryptodira</taxon>
        <taxon>Testudinoidea</taxon>
        <taxon>Testudinidae</taxon>
        <taxon>Gopherus</taxon>
    </lineage>
</organism>
<evidence type="ECO:0000313" key="2">
    <source>
        <dbReference type="Ensembl" id="ENSGAGP00000021720.1"/>
    </source>
</evidence>
<proteinExistence type="predicted"/>
<reference evidence="3" key="1">
    <citation type="journal article" date="2017" name="PLoS ONE">
        <title>The Agassiz's desert tortoise genome provides a resource for the conservation of a threatened species.</title>
        <authorList>
            <person name="Tollis M."/>
            <person name="DeNardo D.F."/>
            <person name="Cornelius J.A."/>
            <person name="Dolby G.A."/>
            <person name="Edwards T."/>
            <person name="Henen B.T."/>
            <person name="Karl A.E."/>
            <person name="Murphy R.W."/>
            <person name="Kusumi K."/>
        </authorList>
    </citation>
    <scope>NUCLEOTIDE SEQUENCE [LARGE SCALE GENOMIC DNA]</scope>
</reference>
<dbReference type="Proteomes" id="UP000291020">
    <property type="component" value="Unassembled WGS sequence"/>
</dbReference>